<evidence type="ECO:0000256" key="7">
    <source>
        <dbReference type="RuleBase" id="RU000461"/>
    </source>
</evidence>
<keyword evidence="9" id="KW-1185">Reference proteome</keyword>
<dbReference type="RefSeq" id="WP_148929736.1">
    <property type="nucleotide sequence ID" value="NZ_VNHS01000005.1"/>
</dbReference>
<dbReference type="Proteomes" id="UP000323257">
    <property type="component" value="Unassembled WGS sequence"/>
</dbReference>
<dbReference type="PRINTS" id="PR00359">
    <property type="entry name" value="BP450"/>
</dbReference>
<dbReference type="PROSITE" id="PS00086">
    <property type="entry name" value="CYTOCHROME_P450"/>
    <property type="match status" value="1"/>
</dbReference>
<dbReference type="GO" id="GO:0016705">
    <property type="term" value="F:oxidoreductase activity, acting on paired donors, with incorporation or reduction of molecular oxygen"/>
    <property type="evidence" value="ECO:0007669"/>
    <property type="project" value="InterPro"/>
</dbReference>
<keyword evidence="4 7" id="KW-0560">Oxidoreductase</keyword>
<evidence type="ECO:0000256" key="2">
    <source>
        <dbReference type="ARBA" id="ARBA00022617"/>
    </source>
</evidence>
<name>A0A5S5C7L1_9BACL</name>
<dbReference type="PANTHER" id="PTHR46696">
    <property type="entry name" value="P450, PUTATIVE (EUROFUNG)-RELATED"/>
    <property type="match status" value="1"/>
</dbReference>
<dbReference type="EMBL" id="VNHS01000005">
    <property type="protein sequence ID" value="TYP74472.1"/>
    <property type="molecule type" value="Genomic_DNA"/>
</dbReference>
<gene>
    <name evidence="8" type="ORF">BCM02_10516</name>
</gene>
<dbReference type="PANTHER" id="PTHR46696:SF1">
    <property type="entry name" value="CYTOCHROME P450 YJIB-RELATED"/>
    <property type="match status" value="1"/>
</dbReference>
<keyword evidence="6 7" id="KW-0503">Monooxygenase</keyword>
<proteinExistence type="inferred from homology"/>
<dbReference type="Pfam" id="PF00067">
    <property type="entry name" value="p450"/>
    <property type="match status" value="1"/>
</dbReference>
<dbReference type="SUPFAM" id="SSF48264">
    <property type="entry name" value="Cytochrome P450"/>
    <property type="match status" value="1"/>
</dbReference>
<dbReference type="AlphaFoldDB" id="A0A5S5C7L1"/>
<dbReference type="InterPro" id="IPR001128">
    <property type="entry name" value="Cyt_P450"/>
</dbReference>
<dbReference type="InterPro" id="IPR002397">
    <property type="entry name" value="Cyt_P450_B"/>
</dbReference>
<evidence type="ECO:0000256" key="4">
    <source>
        <dbReference type="ARBA" id="ARBA00023002"/>
    </source>
</evidence>
<evidence type="ECO:0000256" key="5">
    <source>
        <dbReference type="ARBA" id="ARBA00023004"/>
    </source>
</evidence>
<sequence length="409" mass="46655">MYNKVIAVQDIPAFRSRSEEFFPLEWYKRMLHDHPVYYHEATDTWNVFRYEDVKQVLSNHQLFSSEGERSAIAVGAKNKEGGIPDKINLTLKDPPESTRRRSLISAAFTPRALDNWEPRIRQIANKLVEDMKPDGPIDLVQTLSAPLPSMVMADLFGVPTDDSVLFKNWVDILFQPLEKGSEQETELRKMSAAKQYYEYLYPIVVRKRTDPADDIISDLLKVDIEGERFSDDEVVRTTMLLLGAGVETTSHMMASLFYSLLHDDPQLFGQMREDPGLVPQTVEEMLRYRFHISKRDRTVKQDTDALGVEMKKGDVVIAWMSAGNMDEQMFANPFTLDIHRGNSKKHLTFGNGPHFCLGGPLARLELNIALTAFLQRFSRIEPVAFDLEKSLVMSAPGQSLTRLPMRAVQ</sequence>
<keyword evidence="2 7" id="KW-0349">Heme</keyword>
<keyword evidence="5 7" id="KW-0408">Iron</keyword>
<dbReference type="Gene3D" id="1.10.630.10">
    <property type="entry name" value="Cytochrome P450"/>
    <property type="match status" value="1"/>
</dbReference>
<dbReference type="PRINTS" id="PR00385">
    <property type="entry name" value="P450"/>
</dbReference>
<dbReference type="GO" id="GO:0005506">
    <property type="term" value="F:iron ion binding"/>
    <property type="evidence" value="ECO:0007669"/>
    <property type="project" value="InterPro"/>
</dbReference>
<evidence type="ECO:0000313" key="8">
    <source>
        <dbReference type="EMBL" id="TYP74472.1"/>
    </source>
</evidence>
<evidence type="ECO:0000256" key="6">
    <source>
        <dbReference type="ARBA" id="ARBA00023033"/>
    </source>
</evidence>
<evidence type="ECO:0000313" key="9">
    <source>
        <dbReference type="Proteomes" id="UP000323257"/>
    </source>
</evidence>
<dbReference type="InterPro" id="IPR017972">
    <property type="entry name" value="Cyt_P450_CS"/>
</dbReference>
<accession>A0A5S5C7L1</accession>
<evidence type="ECO:0000256" key="1">
    <source>
        <dbReference type="ARBA" id="ARBA00010617"/>
    </source>
</evidence>
<keyword evidence="3 7" id="KW-0479">Metal-binding</keyword>
<dbReference type="CDD" id="cd11032">
    <property type="entry name" value="P450_EryK-like"/>
    <property type="match status" value="1"/>
</dbReference>
<organism evidence="8 9">
    <name type="scientific">Paenibacillus methanolicus</name>
    <dbReference type="NCBI Taxonomy" id="582686"/>
    <lineage>
        <taxon>Bacteria</taxon>
        <taxon>Bacillati</taxon>
        <taxon>Bacillota</taxon>
        <taxon>Bacilli</taxon>
        <taxon>Bacillales</taxon>
        <taxon>Paenibacillaceae</taxon>
        <taxon>Paenibacillus</taxon>
    </lineage>
</organism>
<comment type="similarity">
    <text evidence="1 7">Belongs to the cytochrome P450 family.</text>
</comment>
<dbReference type="FunFam" id="1.10.630.10:FF:000018">
    <property type="entry name" value="Cytochrome P450 monooxygenase"/>
    <property type="match status" value="1"/>
</dbReference>
<protein>
    <recommendedName>
        <fullName evidence="10">Cytochrome P450</fullName>
    </recommendedName>
</protein>
<dbReference type="OrthoDB" id="9801155at2"/>
<dbReference type="InterPro" id="IPR036396">
    <property type="entry name" value="Cyt_P450_sf"/>
</dbReference>
<dbReference type="GO" id="GO:0020037">
    <property type="term" value="F:heme binding"/>
    <property type="evidence" value="ECO:0007669"/>
    <property type="project" value="InterPro"/>
</dbReference>
<dbReference type="GO" id="GO:0004497">
    <property type="term" value="F:monooxygenase activity"/>
    <property type="evidence" value="ECO:0007669"/>
    <property type="project" value="UniProtKB-KW"/>
</dbReference>
<comment type="caution">
    <text evidence="8">The sequence shown here is derived from an EMBL/GenBank/DDBJ whole genome shotgun (WGS) entry which is preliminary data.</text>
</comment>
<evidence type="ECO:0000256" key="3">
    <source>
        <dbReference type="ARBA" id="ARBA00022723"/>
    </source>
</evidence>
<evidence type="ECO:0008006" key="10">
    <source>
        <dbReference type="Google" id="ProtNLM"/>
    </source>
</evidence>
<reference evidence="8 9" key="1">
    <citation type="submission" date="2019-07" db="EMBL/GenBank/DDBJ databases">
        <title>Genomic Encyclopedia of Type Strains, Phase III (KMG-III): the genomes of soil and plant-associated and newly described type strains.</title>
        <authorList>
            <person name="Whitman W."/>
        </authorList>
    </citation>
    <scope>NUCLEOTIDE SEQUENCE [LARGE SCALE GENOMIC DNA]</scope>
    <source>
        <strain evidence="8 9">BL24</strain>
    </source>
</reference>